<evidence type="ECO:0000259" key="1">
    <source>
        <dbReference type="Pfam" id="PF06057"/>
    </source>
</evidence>
<dbReference type="InterPro" id="IPR010333">
    <property type="entry name" value="VirJ"/>
</dbReference>
<evidence type="ECO:0000313" key="3">
    <source>
        <dbReference type="Proteomes" id="UP000327179"/>
    </source>
</evidence>
<sequence length="423" mass="46059">MLKRNWRHLLLILIVLLVGTILLFWSRPTPQAKLHHLKASDGSPMTLANPAGAVQRRVLLMANGDQRLADADLLALARSSNARLLQLDLPASDCAAQQERLQQARETLEGEPSLVAGIGAGASFAWRWLAGQGSDNAQALSIDFSLDTPDCPAALPQKAPHGHWLAAWNDNPDDPSAAFARNQPNAETLISDYDTRLTQLLRQRLQSLLQDQGEPLPVVEVPATRPTGTVTLFYSGDGGWRDLDRAVADEMAKRDYPVVGIDALRYFWQHKSPEQGAADLSRLMKEYRGKWGAKRFVLAGYSFGADVLPALYNRLPKADQDQVDAILLLALARSGSFEIEVQGWLGKAGQEAATGPELEKLPASKVLCVFGKEEVSESGCTQPGAVGENLELPGGHHYDENYPALAEKLLAAVAKRQESVAKD</sequence>
<feature type="domain" description="Bacterial virulence" evidence="1">
    <location>
        <begin position="229"/>
        <end position="416"/>
    </location>
</feature>
<dbReference type="SUPFAM" id="SSF53474">
    <property type="entry name" value="alpha/beta-Hydrolases"/>
    <property type="match status" value="1"/>
</dbReference>
<accession>A0A5J6QS36</accession>
<dbReference type="Gene3D" id="3.40.50.1820">
    <property type="entry name" value="alpha/beta hydrolase"/>
    <property type="match status" value="1"/>
</dbReference>
<dbReference type="InterPro" id="IPR011225">
    <property type="entry name" value="IV_sec_VirJ"/>
</dbReference>
<dbReference type="PIRSF" id="PIRSF029063">
    <property type="entry name" value="IV_sec_VirJ"/>
    <property type="match status" value="1"/>
</dbReference>
<protein>
    <submittedName>
        <fullName evidence="2">Virulence factor family protein</fullName>
    </submittedName>
</protein>
<dbReference type="KEGG" id="plal:FXN65_21670"/>
<dbReference type="RefSeq" id="WP_151136273.1">
    <property type="nucleotide sequence ID" value="NZ_CP043311.1"/>
</dbReference>
<keyword evidence="3" id="KW-1185">Reference proteome</keyword>
<dbReference type="AlphaFoldDB" id="A0A5J6QS36"/>
<organism evidence="2 3">
    <name type="scientific">Metapseudomonas lalkuanensis</name>
    <dbReference type="NCBI Taxonomy" id="2604832"/>
    <lineage>
        <taxon>Bacteria</taxon>
        <taxon>Pseudomonadati</taxon>
        <taxon>Pseudomonadota</taxon>
        <taxon>Gammaproteobacteria</taxon>
        <taxon>Pseudomonadales</taxon>
        <taxon>Pseudomonadaceae</taxon>
        <taxon>Metapseudomonas</taxon>
    </lineage>
</organism>
<gene>
    <name evidence="2" type="ORF">FXN65_21670</name>
</gene>
<reference evidence="2 3" key="1">
    <citation type="submission" date="2019-08" db="EMBL/GenBank/DDBJ databases">
        <title>Whole-genome Sequencing of e-waste polymer degrading bacterium Pseudomonas sp. strain PE08.</title>
        <authorList>
            <person name="Kirdat K."/>
            <person name="Debbarma P."/>
            <person name="Narawade N."/>
            <person name="Suyal D."/>
            <person name="Thorat V."/>
            <person name="Shouche Y."/>
            <person name="Goel R."/>
            <person name="Yadav A."/>
        </authorList>
    </citation>
    <scope>NUCLEOTIDE SEQUENCE [LARGE SCALE GENOMIC DNA]</scope>
    <source>
        <strain evidence="2 3">PE08</strain>
    </source>
</reference>
<dbReference type="EMBL" id="CP043311">
    <property type="protein sequence ID" value="QEY64542.1"/>
    <property type="molecule type" value="Genomic_DNA"/>
</dbReference>
<proteinExistence type="predicted"/>
<dbReference type="InterPro" id="IPR029058">
    <property type="entry name" value="AB_hydrolase_fold"/>
</dbReference>
<dbReference type="Proteomes" id="UP000327179">
    <property type="component" value="Chromosome"/>
</dbReference>
<name>A0A5J6QS36_9GAMM</name>
<evidence type="ECO:0000313" key="2">
    <source>
        <dbReference type="EMBL" id="QEY64542.1"/>
    </source>
</evidence>
<dbReference type="Pfam" id="PF06057">
    <property type="entry name" value="VirJ"/>
    <property type="match status" value="1"/>
</dbReference>